<dbReference type="RefSeq" id="WP_050518271.1">
    <property type="nucleotide sequence ID" value="NZ_FOCO01000088.1"/>
</dbReference>
<feature type="transmembrane region" description="Helical" evidence="7">
    <location>
        <begin position="52"/>
        <end position="69"/>
    </location>
</feature>
<keyword evidence="10" id="KW-1185">Reference proteome</keyword>
<keyword evidence="7" id="KW-0285">Flavoprotein</keyword>
<keyword evidence="5 7" id="KW-0408">Iron</keyword>
<dbReference type="STRING" id="1077947.SAMN05216227_10882"/>
<feature type="transmembrane region" description="Helical" evidence="7">
    <location>
        <begin position="177"/>
        <end position="194"/>
    </location>
</feature>
<protein>
    <recommendedName>
        <fullName evidence="7">Protein-methionine-sulfoxide reductase heme-binding subunit MsrQ</fullName>
    </recommendedName>
    <alternativeName>
        <fullName evidence="7">Flavocytochrome MsrQ</fullName>
    </alternativeName>
</protein>
<feature type="transmembrane region" description="Helical" evidence="7">
    <location>
        <begin position="81"/>
        <end position="103"/>
    </location>
</feature>
<dbReference type="InterPro" id="IPR022837">
    <property type="entry name" value="MsrQ-like"/>
</dbReference>
<keyword evidence="3 7" id="KW-0812">Transmembrane</keyword>
<keyword evidence="6 7" id="KW-0472">Membrane</keyword>
<gene>
    <name evidence="7" type="primary">msrQ</name>
    <name evidence="9" type="ORF">SAMN05216227_10882</name>
</gene>
<evidence type="ECO:0000256" key="6">
    <source>
        <dbReference type="ARBA" id="ARBA00023136"/>
    </source>
</evidence>
<comment type="cofactor">
    <cofactor evidence="7">
        <name>heme b</name>
        <dbReference type="ChEBI" id="CHEBI:60344"/>
    </cofactor>
    <text evidence="7">Binds 1 heme b (iron(II)-protoporphyrin IX) group per subunit.</text>
</comment>
<keyword evidence="7" id="KW-0288">FMN</keyword>
<dbReference type="AlphaFoldDB" id="A0A1H8NKX7"/>
<name>A0A1H8NKX7_9RHOB</name>
<proteinExistence type="inferred from homology"/>
<dbReference type="EMBL" id="FOCO01000088">
    <property type="protein sequence ID" value="SEO30212.1"/>
    <property type="molecule type" value="Genomic_DNA"/>
</dbReference>
<comment type="subcellular location">
    <subcellularLocation>
        <location evidence="7">Cell membrane</location>
        <topology evidence="7">Multi-pass membrane protein</topology>
    </subcellularLocation>
    <subcellularLocation>
        <location evidence="1">Membrane</location>
        <topology evidence="1">Multi-pass membrane protein</topology>
    </subcellularLocation>
</comment>
<dbReference type="NCBIfam" id="NF003833">
    <property type="entry name" value="PRK05419.1-5"/>
    <property type="match status" value="1"/>
</dbReference>
<reference evidence="9 10" key="1">
    <citation type="submission" date="2016-10" db="EMBL/GenBank/DDBJ databases">
        <authorList>
            <person name="de Groot N.N."/>
        </authorList>
    </citation>
    <scope>NUCLEOTIDE SEQUENCE [LARGE SCALE GENOMIC DNA]</scope>
    <source>
        <strain evidence="9 10">CGMCC 1.10836</strain>
    </source>
</reference>
<evidence type="ECO:0000313" key="9">
    <source>
        <dbReference type="EMBL" id="SEO30212.1"/>
    </source>
</evidence>
<dbReference type="GO" id="GO:0020037">
    <property type="term" value="F:heme binding"/>
    <property type="evidence" value="ECO:0007669"/>
    <property type="project" value="UniProtKB-UniRule"/>
</dbReference>
<dbReference type="Proteomes" id="UP000183002">
    <property type="component" value="Unassembled WGS sequence"/>
</dbReference>
<feature type="domain" description="Ferric oxidoreductase" evidence="8">
    <location>
        <begin position="50"/>
        <end position="162"/>
    </location>
</feature>
<evidence type="ECO:0000256" key="7">
    <source>
        <dbReference type="HAMAP-Rule" id="MF_01207"/>
    </source>
</evidence>
<evidence type="ECO:0000313" key="10">
    <source>
        <dbReference type="Proteomes" id="UP000183002"/>
    </source>
</evidence>
<feature type="transmembrane region" description="Helical" evidence="7">
    <location>
        <begin position="12"/>
        <end position="32"/>
    </location>
</feature>
<keyword evidence="7" id="KW-0479">Metal-binding</keyword>
<sequence length="198" mass="22454">MDVAINTALRRVPPLAIYIVGVMPLAWLVWLLVDGQLGVDPVKRIEHQLGEWALQLLVAGLVIAPLRRYTGINLVRYRRAIGLLAFFYVSLHLATWLVLDIQLRWAEIWADIVKRPYITAGFVAFVAMIPLAVTSNNASIRRLGPKAWQQLHRLTYFAAIAGAVHYLWLVKAWPPEPIIYLILVILLVLTRILPRAAR</sequence>
<keyword evidence="7" id="KW-1003">Cell membrane</keyword>
<evidence type="ECO:0000256" key="4">
    <source>
        <dbReference type="ARBA" id="ARBA00022989"/>
    </source>
</evidence>
<keyword evidence="7" id="KW-0349">Heme</keyword>
<evidence type="ECO:0000256" key="5">
    <source>
        <dbReference type="ARBA" id="ARBA00023004"/>
    </source>
</evidence>
<organism evidence="9 10">
    <name type="scientific">Pseudorhodobacter antarcticus</name>
    <dbReference type="NCBI Taxonomy" id="1077947"/>
    <lineage>
        <taxon>Bacteria</taxon>
        <taxon>Pseudomonadati</taxon>
        <taxon>Pseudomonadota</taxon>
        <taxon>Alphaproteobacteria</taxon>
        <taxon>Rhodobacterales</taxon>
        <taxon>Paracoccaceae</taxon>
        <taxon>Pseudorhodobacter</taxon>
    </lineage>
</organism>
<evidence type="ECO:0000256" key="1">
    <source>
        <dbReference type="ARBA" id="ARBA00004141"/>
    </source>
</evidence>
<comment type="function">
    <text evidence="7">Part of the MsrPQ system that repairs oxidized periplasmic proteins containing methionine sulfoxide residues (Met-O), using respiratory chain electrons. Thus protects these proteins from oxidative-stress damage caused by reactive species of oxygen and chlorine generated by the host defense mechanisms. MsrPQ is essential for the maintenance of envelope integrity under bleach stress, rescuing a wide series of structurally unrelated periplasmic proteins from methionine oxidation. MsrQ provides electrons for reduction to the reductase catalytic subunit MsrP, using the quinone pool of the respiratory chain.</text>
</comment>
<dbReference type="InterPro" id="IPR013130">
    <property type="entry name" value="Fe3_Rdtase_TM_dom"/>
</dbReference>
<evidence type="ECO:0000256" key="3">
    <source>
        <dbReference type="ARBA" id="ARBA00022692"/>
    </source>
</evidence>
<keyword evidence="4 7" id="KW-1133">Transmembrane helix</keyword>
<comment type="similarity">
    <text evidence="7">Belongs to the MsrQ family.</text>
</comment>
<evidence type="ECO:0000259" key="8">
    <source>
        <dbReference type="Pfam" id="PF01794"/>
    </source>
</evidence>
<dbReference type="GO" id="GO:0005886">
    <property type="term" value="C:plasma membrane"/>
    <property type="evidence" value="ECO:0007669"/>
    <property type="project" value="UniProtKB-SubCell"/>
</dbReference>
<feature type="transmembrane region" description="Helical" evidence="7">
    <location>
        <begin position="115"/>
        <end position="133"/>
    </location>
</feature>
<comment type="cofactor">
    <cofactor evidence="7">
        <name>FMN</name>
        <dbReference type="ChEBI" id="CHEBI:58210"/>
    </cofactor>
    <text evidence="7">Binds 1 FMN per subunit.</text>
</comment>
<keyword evidence="2 7" id="KW-0813">Transport</keyword>
<dbReference type="Pfam" id="PF01794">
    <property type="entry name" value="Ferric_reduct"/>
    <property type="match status" value="1"/>
</dbReference>
<evidence type="ECO:0000256" key="2">
    <source>
        <dbReference type="ARBA" id="ARBA00022448"/>
    </source>
</evidence>
<dbReference type="PANTHER" id="PTHR36964">
    <property type="entry name" value="PROTEIN-METHIONINE-SULFOXIDE REDUCTASE HEME-BINDING SUBUNIT MSRQ"/>
    <property type="match status" value="1"/>
</dbReference>
<dbReference type="OrthoDB" id="9788328at2"/>
<dbReference type="GO" id="GO:0046872">
    <property type="term" value="F:metal ion binding"/>
    <property type="evidence" value="ECO:0007669"/>
    <property type="project" value="UniProtKB-KW"/>
</dbReference>
<feature type="transmembrane region" description="Helical" evidence="7">
    <location>
        <begin position="154"/>
        <end position="171"/>
    </location>
</feature>
<dbReference type="GO" id="GO:0009055">
    <property type="term" value="F:electron transfer activity"/>
    <property type="evidence" value="ECO:0007669"/>
    <property type="project" value="UniProtKB-UniRule"/>
</dbReference>
<dbReference type="GO" id="GO:0016679">
    <property type="term" value="F:oxidoreductase activity, acting on diphenols and related substances as donors"/>
    <property type="evidence" value="ECO:0007669"/>
    <property type="project" value="TreeGrafter"/>
</dbReference>
<accession>A0A1H8NKX7</accession>
<dbReference type="HAMAP" id="MF_01207">
    <property type="entry name" value="MsrQ"/>
    <property type="match status" value="1"/>
</dbReference>
<dbReference type="GO" id="GO:0010181">
    <property type="term" value="F:FMN binding"/>
    <property type="evidence" value="ECO:0007669"/>
    <property type="project" value="UniProtKB-UniRule"/>
</dbReference>
<dbReference type="GO" id="GO:0030091">
    <property type="term" value="P:protein repair"/>
    <property type="evidence" value="ECO:0007669"/>
    <property type="project" value="UniProtKB-UniRule"/>
</dbReference>
<comment type="subunit">
    <text evidence="7">Heterodimer of a catalytic subunit (MsrP) and a heme-binding subunit (MsrQ).</text>
</comment>
<keyword evidence="7" id="KW-0249">Electron transport</keyword>
<dbReference type="PANTHER" id="PTHR36964:SF1">
    <property type="entry name" value="PROTEIN-METHIONINE-SULFOXIDE REDUCTASE HEME-BINDING SUBUNIT MSRQ"/>
    <property type="match status" value="1"/>
</dbReference>